<evidence type="ECO:0000313" key="2">
    <source>
        <dbReference type="Proteomes" id="UP000823775"/>
    </source>
</evidence>
<dbReference type="Proteomes" id="UP000823775">
    <property type="component" value="Unassembled WGS sequence"/>
</dbReference>
<organism evidence="1 2">
    <name type="scientific">Datura stramonium</name>
    <name type="common">Jimsonweed</name>
    <name type="synonym">Common thornapple</name>
    <dbReference type="NCBI Taxonomy" id="4076"/>
    <lineage>
        <taxon>Eukaryota</taxon>
        <taxon>Viridiplantae</taxon>
        <taxon>Streptophyta</taxon>
        <taxon>Embryophyta</taxon>
        <taxon>Tracheophyta</taxon>
        <taxon>Spermatophyta</taxon>
        <taxon>Magnoliopsida</taxon>
        <taxon>eudicotyledons</taxon>
        <taxon>Gunneridae</taxon>
        <taxon>Pentapetalae</taxon>
        <taxon>asterids</taxon>
        <taxon>lamiids</taxon>
        <taxon>Solanales</taxon>
        <taxon>Solanaceae</taxon>
        <taxon>Solanoideae</taxon>
        <taxon>Datureae</taxon>
        <taxon>Datura</taxon>
    </lineage>
</organism>
<evidence type="ECO:0000313" key="1">
    <source>
        <dbReference type="EMBL" id="MCD7448174.1"/>
    </source>
</evidence>
<feature type="non-terminal residue" evidence="1">
    <location>
        <position position="1"/>
    </location>
</feature>
<keyword evidence="2" id="KW-1185">Reference proteome</keyword>
<comment type="caution">
    <text evidence="1">The sequence shown here is derived from an EMBL/GenBank/DDBJ whole genome shotgun (WGS) entry which is preliminary data.</text>
</comment>
<accession>A0ABS8RMY1</accession>
<feature type="non-terminal residue" evidence="1">
    <location>
        <position position="56"/>
    </location>
</feature>
<gene>
    <name evidence="1" type="ORF">HAX54_039130</name>
</gene>
<name>A0ABS8RMY1_DATST</name>
<protein>
    <submittedName>
        <fullName evidence="1">Uncharacterized protein</fullName>
    </submittedName>
</protein>
<reference evidence="1 2" key="1">
    <citation type="journal article" date="2021" name="BMC Genomics">
        <title>Datura genome reveals duplications of psychoactive alkaloid biosynthetic genes and high mutation rate following tissue culture.</title>
        <authorList>
            <person name="Rajewski A."/>
            <person name="Carter-House D."/>
            <person name="Stajich J."/>
            <person name="Litt A."/>
        </authorList>
    </citation>
    <scope>NUCLEOTIDE SEQUENCE [LARGE SCALE GENOMIC DNA]</scope>
    <source>
        <strain evidence="1">AR-01</strain>
    </source>
</reference>
<dbReference type="EMBL" id="JACEIK010000054">
    <property type="protein sequence ID" value="MCD7448174.1"/>
    <property type="molecule type" value="Genomic_DNA"/>
</dbReference>
<sequence length="56" mass="6367">SALPRGPRMNNEERVIRVTVLEYQTLSLRPALLRASYNFLYATGVAKDTWGNVDWG</sequence>
<proteinExistence type="predicted"/>